<dbReference type="Gramene" id="TKW42378">
    <property type="protein sequence ID" value="TKW42378"/>
    <property type="gene ID" value="SEVIR_1G380500v2"/>
</dbReference>
<evidence type="ECO:0000313" key="2">
    <source>
        <dbReference type="Proteomes" id="UP000298652"/>
    </source>
</evidence>
<dbReference type="EMBL" id="CM016552">
    <property type="protein sequence ID" value="TKW42378.1"/>
    <property type="molecule type" value="Genomic_DNA"/>
</dbReference>
<evidence type="ECO:0000313" key="1">
    <source>
        <dbReference type="EMBL" id="TKW42378.1"/>
    </source>
</evidence>
<accession>A0A4U6WHJ6</accession>
<reference evidence="1" key="1">
    <citation type="submission" date="2019-03" db="EMBL/GenBank/DDBJ databases">
        <title>WGS assembly of Setaria viridis.</title>
        <authorList>
            <person name="Huang P."/>
            <person name="Jenkins J."/>
            <person name="Grimwood J."/>
            <person name="Barry K."/>
            <person name="Healey A."/>
            <person name="Mamidi S."/>
            <person name="Sreedasyam A."/>
            <person name="Shu S."/>
            <person name="Feldman M."/>
            <person name="Wu J."/>
            <person name="Yu Y."/>
            <person name="Chen C."/>
            <person name="Johnson J."/>
            <person name="Rokhsar D."/>
            <person name="Baxter I."/>
            <person name="Schmutz J."/>
            <person name="Brutnell T."/>
            <person name="Kellogg E."/>
        </authorList>
    </citation>
    <scope>NUCLEOTIDE SEQUENCE [LARGE SCALE GENOMIC DNA]</scope>
</reference>
<keyword evidence="2" id="KW-1185">Reference proteome</keyword>
<dbReference type="Proteomes" id="UP000298652">
    <property type="component" value="Chromosome 1"/>
</dbReference>
<sequence>MFEHLTHMAQVAKEVPYEYLKTKRGSTHKDLMKHKLIRQSGLCWQLWLPDIWVIL</sequence>
<name>A0A4U6WHJ6_SETVI</name>
<dbReference type="AlphaFoldDB" id="A0A4U6WHJ6"/>
<organism evidence="1 2">
    <name type="scientific">Setaria viridis</name>
    <name type="common">Green bristlegrass</name>
    <name type="synonym">Setaria italica subsp. viridis</name>
    <dbReference type="NCBI Taxonomy" id="4556"/>
    <lineage>
        <taxon>Eukaryota</taxon>
        <taxon>Viridiplantae</taxon>
        <taxon>Streptophyta</taxon>
        <taxon>Embryophyta</taxon>
        <taxon>Tracheophyta</taxon>
        <taxon>Spermatophyta</taxon>
        <taxon>Magnoliopsida</taxon>
        <taxon>Liliopsida</taxon>
        <taxon>Poales</taxon>
        <taxon>Poaceae</taxon>
        <taxon>PACMAD clade</taxon>
        <taxon>Panicoideae</taxon>
        <taxon>Panicodae</taxon>
        <taxon>Paniceae</taxon>
        <taxon>Cenchrinae</taxon>
        <taxon>Setaria</taxon>
    </lineage>
</organism>
<gene>
    <name evidence="1" type="ORF">SEVIR_1G380500v2</name>
</gene>
<protein>
    <submittedName>
        <fullName evidence="1">Uncharacterized protein</fullName>
    </submittedName>
</protein>
<proteinExistence type="predicted"/>